<evidence type="ECO:0000313" key="9">
    <source>
        <dbReference type="Proteomes" id="UP001164746"/>
    </source>
</evidence>
<keyword evidence="9" id="KW-1185">Reference proteome</keyword>
<dbReference type="InterPro" id="IPR013783">
    <property type="entry name" value="Ig-like_fold"/>
</dbReference>
<protein>
    <submittedName>
        <fullName evidence="8">NCHL1-like protein</fullName>
    </submittedName>
</protein>
<evidence type="ECO:0000256" key="2">
    <source>
        <dbReference type="ARBA" id="ARBA00023136"/>
    </source>
</evidence>
<evidence type="ECO:0000256" key="4">
    <source>
        <dbReference type="ARBA" id="ARBA00023180"/>
    </source>
</evidence>
<dbReference type="Gene3D" id="2.60.40.10">
    <property type="entry name" value="Immunoglobulins"/>
    <property type="match status" value="2"/>
</dbReference>
<dbReference type="InterPro" id="IPR036179">
    <property type="entry name" value="Ig-like_dom_sf"/>
</dbReference>
<keyword evidence="4" id="KW-0325">Glycoprotein</keyword>
<evidence type="ECO:0000256" key="3">
    <source>
        <dbReference type="ARBA" id="ARBA00023157"/>
    </source>
</evidence>
<dbReference type="SMART" id="SM00409">
    <property type="entry name" value="IG"/>
    <property type="match status" value="1"/>
</dbReference>
<dbReference type="Proteomes" id="UP001164746">
    <property type="component" value="Chromosome 8"/>
</dbReference>
<keyword evidence="3" id="KW-1015">Disulfide bond</keyword>
<evidence type="ECO:0000259" key="7">
    <source>
        <dbReference type="PROSITE" id="PS50835"/>
    </source>
</evidence>
<dbReference type="PANTHER" id="PTHR11640">
    <property type="entry name" value="NEPHRIN"/>
    <property type="match status" value="1"/>
</dbReference>
<sequence>MSDMTPISVEQTLNIANIDRTQDGYYRCTASNLMEPTGCDVTIVNENTPVTLYCQAQSNPLSTMSMLKQGQDLITHSYKNDLEFTISKSVCEDEGTYQCRARNTHNTKADISSFTLFNVTSATGVPAVLTFNLVAFPRPRVGDFLWEKEYSALDVWHSVSNGTYINIIISADRLQTKLFFSSVKQVDFGYYRVHINNELGNYTETFRLQAQGSSAGPVIGGVGGSIAAIVAVTIVVVILRRKYAVNCNTVRKKDPVQTILDIMQIRKDGENGPDKSHVYTALDGSSSKPNACYENFKTEDPVYNNTMLNNSAQTVL</sequence>
<dbReference type="SMART" id="SM00408">
    <property type="entry name" value="IGc2"/>
    <property type="match status" value="1"/>
</dbReference>
<accession>A0ABY7EW29</accession>
<evidence type="ECO:0000313" key="8">
    <source>
        <dbReference type="EMBL" id="WAR12619.1"/>
    </source>
</evidence>
<name>A0ABY7EW29_MYAAR</name>
<keyword evidence="6" id="KW-1133">Transmembrane helix</keyword>
<gene>
    <name evidence="8" type="ORF">MAR_026799</name>
</gene>
<proteinExistence type="predicted"/>
<dbReference type="InterPro" id="IPR051275">
    <property type="entry name" value="Cell_adhesion_signaling"/>
</dbReference>
<dbReference type="PROSITE" id="PS50835">
    <property type="entry name" value="IG_LIKE"/>
    <property type="match status" value="1"/>
</dbReference>
<dbReference type="PANTHER" id="PTHR11640:SF158">
    <property type="entry name" value="V-SET AND IMMUNOGLOBULIN DOMAIN-CONTAINING PROTEIN 10-LIKE 2"/>
    <property type="match status" value="1"/>
</dbReference>
<dbReference type="InterPro" id="IPR003598">
    <property type="entry name" value="Ig_sub2"/>
</dbReference>
<evidence type="ECO:0000256" key="5">
    <source>
        <dbReference type="ARBA" id="ARBA00023319"/>
    </source>
</evidence>
<feature type="transmembrane region" description="Helical" evidence="6">
    <location>
        <begin position="218"/>
        <end position="239"/>
    </location>
</feature>
<keyword evidence="5" id="KW-0393">Immunoglobulin domain</keyword>
<dbReference type="SUPFAM" id="SSF48726">
    <property type="entry name" value="Immunoglobulin"/>
    <property type="match status" value="2"/>
</dbReference>
<keyword evidence="2 6" id="KW-0472">Membrane</keyword>
<feature type="domain" description="Ig-like" evidence="7">
    <location>
        <begin position="36"/>
        <end position="112"/>
    </location>
</feature>
<evidence type="ECO:0000256" key="1">
    <source>
        <dbReference type="ARBA" id="ARBA00004479"/>
    </source>
</evidence>
<reference evidence="8" key="1">
    <citation type="submission" date="2022-11" db="EMBL/GenBank/DDBJ databases">
        <title>Centuries of genome instability and evolution in soft-shell clam transmissible cancer (bioRxiv).</title>
        <authorList>
            <person name="Hart S.F.M."/>
            <person name="Yonemitsu M.A."/>
            <person name="Giersch R.M."/>
            <person name="Beal B.F."/>
            <person name="Arriagada G."/>
            <person name="Davis B.W."/>
            <person name="Ostrander E.A."/>
            <person name="Goff S.P."/>
            <person name="Metzger M.J."/>
        </authorList>
    </citation>
    <scope>NUCLEOTIDE SEQUENCE</scope>
    <source>
        <strain evidence="8">MELC-2E11</strain>
        <tissue evidence="8">Siphon/mantle</tissue>
    </source>
</reference>
<organism evidence="8 9">
    <name type="scientific">Mya arenaria</name>
    <name type="common">Soft-shell clam</name>
    <dbReference type="NCBI Taxonomy" id="6604"/>
    <lineage>
        <taxon>Eukaryota</taxon>
        <taxon>Metazoa</taxon>
        <taxon>Spiralia</taxon>
        <taxon>Lophotrochozoa</taxon>
        <taxon>Mollusca</taxon>
        <taxon>Bivalvia</taxon>
        <taxon>Autobranchia</taxon>
        <taxon>Heteroconchia</taxon>
        <taxon>Euheterodonta</taxon>
        <taxon>Imparidentia</taxon>
        <taxon>Neoheterodontei</taxon>
        <taxon>Myida</taxon>
        <taxon>Myoidea</taxon>
        <taxon>Myidae</taxon>
        <taxon>Mya</taxon>
    </lineage>
</organism>
<dbReference type="Pfam" id="PF13927">
    <property type="entry name" value="Ig_3"/>
    <property type="match status" value="1"/>
</dbReference>
<keyword evidence="6" id="KW-0812">Transmembrane</keyword>
<dbReference type="InterPro" id="IPR003599">
    <property type="entry name" value="Ig_sub"/>
</dbReference>
<dbReference type="EMBL" id="CP111019">
    <property type="protein sequence ID" value="WAR12619.1"/>
    <property type="molecule type" value="Genomic_DNA"/>
</dbReference>
<evidence type="ECO:0000256" key="6">
    <source>
        <dbReference type="SAM" id="Phobius"/>
    </source>
</evidence>
<comment type="subcellular location">
    <subcellularLocation>
        <location evidence="1">Membrane</location>
        <topology evidence="1">Single-pass type I membrane protein</topology>
    </subcellularLocation>
</comment>
<dbReference type="InterPro" id="IPR007110">
    <property type="entry name" value="Ig-like_dom"/>
</dbReference>